<sequence>MKWPHARAAGTGGAPVSPAQRVVSADAVERAEQRDPDVYVICVTLGTKVHDLPLDESDNLSA</sequence>
<dbReference type="EMBL" id="VLJT01000028">
    <property type="protein sequence ID" value="TWH15716.1"/>
    <property type="molecule type" value="Genomic_DNA"/>
</dbReference>
<evidence type="ECO:0000313" key="2">
    <source>
        <dbReference type="EMBL" id="TWH15716.1"/>
    </source>
</evidence>
<reference evidence="2 3" key="1">
    <citation type="submission" date="2019-07" db="EMBL/GenBank/DDBJ databases">
        <title>Genome sequencing of lignin-degrading bacterial isolates.</title>
        <authorList>
            <person name="Gladden J."/>
        </authorList>
    </citation>
    <scope>NUCLEOTIDE SEQUENCE [LARGE SCALE GENOMIC DNA]</scope>
    <source>
        <strain evidence="2 3">J45</strain>
    </source>
</reference>
<protein>
    <submittedName>
        <fullName evidence="2">Uncharacterized protein</fullName>
    </submittedName>
</protein>
<accession>A0A562E1D4</accession>
<comment type="caution">
    <text evidence="2">The sequence shown here is derived from an EMBL/GenBank/DDBJ whole genome shotgun (WGS) entry which is preliminary data.</text>
</comment>
<dbReference type="AlphaFoldDB" id="A0A562E1D4"/>
<gene>
    <name evidence="2" type="ORF">L618_000300002900</name>
</gene>
<evidence type="ECO:0000256" key="1">
    <source>
        <dbReference type="SAM" id="MobiDB-lite"/>
    </source>
</evidence>
<organism evidence="2 3">
    <name type="scientific">Rhodococcus rhodochrous J45</name>
    <dbReference type="NCBI Taxonomy" id="935266"/>
    <lineage>
        <taxon>Bacteria</taxon>
        <taxon>Bacillati</taxon>
        <taxon>Actinomycetota</taxon>
        <taxon>Actinomycetes</taxon>
        <taxon>Mycobacteriales</taxon>
        <taxon>Nocardiaceae</taxon>
        <taxon>Rhodococcus</taxon>
    </lineage>
</organism>
<evidence type="ECO:0000313" key="3">
    <source>
        <dbReference type="Proteomes" id="UP000317573"/>
    </source>
</evidence>
<feature type="region of interest" description="Disordered" evidence="1">
    <location>
        <begin position="1"/>
        <end position="23"/>
    </location>
</feature>
<name>A0A562E1D4_RHORH</name>
<dbReference type="Proteomes" id="UP000317573">
    <property type="component" value="Unassembled WGS sequence"/>
</dbReference>
<proteinExistence type="predicted"/>